<name>W2VWG5_PHYNI</name>
<reference evidence="1 2" key="1">
    <citation type="submission" date="2013-11" db="EMBL/GenBank/DDBJ databases">
        <title>The Genome Sequence of Phytophthora parasitica CJ01A1.</title>
        <authorList>
            <consortium name="The Broad Institute Genomics Platform"/>
            <person name="Russ C."/>
            <person name="Tyler B."/>
            <person name="Panabieres F."/>
            <person name="Shan W."/>
            <person name="Tripathy S."/>
            <person name="Grunwald N."/>
            <person name="Machado M."/>
            <person name="Johnson C.S."/>
            <person name="Walker B."/>
            <person name="Young S.K."/>
            <person name="Zeng Q."/>
            <person name="Gargeya S."/>
            <person name="Fitzgerald M."/>
            <person name="Haas B."/>
            <person name="Abouelleil A."/>
            <person name="Allen A.W."/>
            <person name="Alvarado L."/>
            <person name="Arachchi H.M."/>
            <person name="Berlin A.M."/>
            <person name="Chapman S.B."/>
            <person name="Gainer-Dewar J."/>
            <person name="Goldberg J."/>
            <person name="Griggs A."/>
            <person name="Gujja S."/>
            <person name="Hansen M."/>
            <person name="Howarth C."/>
            <person name="Imamovic A."/>
            <person name="Ireland A."/>
            <person name="Larimer J."/>
            <person name="McCowan C."/>
            <person name="Murphy C."/>
            <person name="Pearson M."/>
            <person name="Poon T.W."/>
            <person name="Priest M."/>
            <person name="Roberts A."/>
            <person name="Saif S."/>
            <person name="Shea T."/>
            <person name="Sisk P."/>
            <person name="Sykes S."/>
            <person name="Wortman J."/>
            <person name="Nusbaum C."/>
            <person name="Birren B."/>
        </authorList>
    </citation>
    <scope>NUCLEOTIDE SEQUENCE [LARGE SCALE GENOMIC DNA]</scope>
    <source>
        <strain evidence="1 2">CJ01A1</strain>
    </source>
</reference>
<dbReference type="AlphaFoldDB" id="W2VWG5"/>
<evidence type="ECO:0000313" key="1">
    <source>
        <dbReference type="EMBL" id="ETP02526.1"/>
    </source>
</evidence>
<dbReference type="EMBL" id="ANIX01004054">
    <property type="protein sequence ID" value="ETP02526.1"/>
    <property type="molecule type" value="Genomic_DNA"/>
</dbReference>
<accession>W2VWG5</accession>
<proteinExistence type="predicted"/>
<dbReference type="Proteomes" id="UP000018958">
    <property type="component" value="Unassembled WGS sequence"/>
</dbReference>
<organism evidence="1 2">
    <name type="scientific">Phytophthora nicotianae CJ01A1</name>
    <dbReference type="NCBI Taxonomy" id="1317063"/>
    <lineage>
        <taxon>Eukaryota</taxon>
        <taxon>Sar</taxon>
        <taxon>Stramenopiles</taxon>
        <taxon>Oomycota</taxon>
        <taxon>Peronosporomycetes</taxon>
        <taxon>Peronosporales</taxon>
        <taxon>Peronosporaceae</taxon>
        <taxon>Phytophthora</taxon>
    </lineage>
</organism>
<protein>
    <submittedName>
        <fullName evidence="1">Uncharacterized protein</fullName>
    </submittedName>
</protein>
<gene>
    <name evidence="1" type="ORF">F441_20419</name>
</gene>
<evidence type="ECO:0000313" key="2">
    <source>
        <dbReference type="Proteomes" id="UP000018958"/>
    </source>
</evidence>
<sequence length="48" mass="5625">MNALIIECESKAPMDIFPKKLYQRYLRNPDTQNLCTKHKAAWMKSALI</sequence>
<comment type="caution">
    <text evidence="1">The sequence shown here is derived from an EMBL/GenBank/DDBJ whole genome shotgun (WGS) entry which is preliminary data.</text>
</comment>